<feature type="signal peptide" evidence="1">
    <location>
        <begin position="1"/>
        <end position="21"/>
    </location>
</feature>
<evidence type="ECO:0000313" key="3">
    <source>
        <dbReference type="Proteomes" id="UP000199634"/>
    </source>
</evidence>
<dbReference type="Pfam" id="PF19494">
    <property type="entry name" value="DUF6029"/>
    <property type="match status" value="1"/>
</dbReference>
<proteinExistence type="predicted"/>
<protein>
    <recommendedName>
        <fullName evidence="4">DUF5723 domain-containing protein</fullName>
    </recommendedName>
</protein>
<reference evidence="2 3" key="1">
    <citation type="submission" date="2016-10" db="EMBL/GenBank/DDBJ databases">
        <authorList>
            <person name="de Groot N.N."/>
        </authorList>
    </citation>
    <scope>NUCLEOTIDE SEQUENCE [LARGE SCALE GENOMIC DNA]</scope>
    <source>
        <strain evidence="2 3">CGMCC 1.10825</strain>
    </source>
</reference>
<dbReference type="OrthoDB" id="5480631at2"/>
<dbReference type="EMBL" id="FNXE01000037">
    <property type="protein sequence ID" value="SEH94883.1"/>
    <property type="molecule type" value="Genomic_DNA"/>
</dbReference>
<sequence length="556" mass="63224">MKSKYLVTVSLVVLLSYHGKAQVNVGIESNSQYYTEDDKIKLDESAKEDPFRSNNYIKIDYFKNYFEVGLQAEGYLPKALLNYNPDLEGINLGTVYARYNNYDKGVDITLGHFYEQFGSGLALRSWEDRALGINNAIFGGRFKVRLHPSTNVTLLGGKQRIGMGFDLSDGVVYGANAEVDITNILEKEDYMLKFGASFVGRHEDITKEYPTIDPNTNVMSTRLEYVGEKLSIGGEYVYKTEDAIMDNFAGVNSLYPERSRYGNAFLVNMGYTTEGFAANVNLRRMENMTFYSNRKLNGNAYNAGMINYIPALTKQYDFALQNIFVYQAQPKYGYMTMQKLGEIGGQFDVFYELKKETFLGGEYGANLIVNGSYWAGLKTEEKPDGNLNSTGFLDFGTKYYRDIAVEYRRKWSDKFSSIFMYLNQYYNKEYVEETYDEIHSDVAVVEGLYFFKPTSSVRLELQHQWADGDRKNWAGGTLEFMPNSKFSFFVHDIYNYGNDDPDMQLHYYSVGGSFTKGATRIAASYGRQRGGLICVGGVCRMVPEATGFTLNLTTNF</sequence>
<accession>A0A1H6M7M1</accession>
<keyword evidence="1" id="KW-0732">Signal</keyword>
<dbReference type="InterPro" id="IPR046070">
    <property type="entry name" value="DUF6029"/>
</dbReference>
<name>A0A1H6M7M1_9FLAO</name>
<dbReference type="AlphaFoldDB" id="A0A1H6M7M1"/>
<dbReference type="RefSeq" id="WP_091101022.1">
    <property type="nucleotide sequence ID" value="NZ_FNXE01000037.1"/>
</dbReference>
<gene>
    <name evidence="2" type="ORF">SAMN02927937_02324</name>
</gene>
<evidence type="ECO:0008006" key="4">
    <source>
        <dbReference type="Google" id="ProtNLM"/>
    </source>
</evidence>
<evidence type="ECO:0000313" key="2">
    <source>
        <dbReference type="EMBL" id="SEH94883.1"/>
    </source>
</evidence>
<dbReference type="Proteomes" id="UP000199634">
    <property type="component" value="Unassembled WGS sequence"/>
</dbReference>
<evidence type="ECO:0000256" key="1">
    <source>
        <dbReference type="SAM" id="SignalP"/>
    </source>
</evidence>
<keyword evidence="3" id="KW-1185">Reference proteome</keyword>
<organism evidence="2 3">
    <name type="scientific">Paenimyroides marinum</name>
    <dbReference type="NCBI Taxonomy" id="1159016"/>
    <lineage>
        <taxon>Bacteria</taxon>
        <taxon>Pseudomonadati</taxon>
        <taxon>Bacteroidota</taxon>
        <taxon>Flavobacteriia</taxon>
        <taxon>Flavobacteriales</taxon>
        <taxon>Flavobacteriaceae</taxon>
        <taxon>Paenimyroides</taxon>
    </lineage>
</organism>
<feature type="chain" id="PRO_5011754391" description="DUF5723 domain-containing protein" evidence="1">
    <location>
        <begin position="22"/>
        <end position="556"/>
    </location>
</feature>
<dbReference type="STRING" id="1159016.SAMN02927937_02324"/>